<comment type="caution">
    <text evidence="3">The sequence shown here is derived from an EMBL/GenBank/DDBJ whole genome shotgun (WGS) entry which is preliminary data.</text>
</comment>
<keyword evidence="4" id="KW-1185">Reference proteome</keyword>
<dbReference type="Pfam" id="PF04717">
    <property type="entry name" value="Phage_base_V"/>
    <property type="match status" value="1"/>
</dbReference>
<dbReference type="EMBL" id="SIRL01000001">
    <property type="protein sequence ID" value="TBN53241.1"/>
    <property type="molecule type" value="Genomic_DNA"/>
</dbReference>
<reference evidence="3 4" key="1">
    <citation type="submission" date="2019-02" db="EMBL/GenBank/DDBJ databases">
        <authorList>
            <person name="Zhang G."/>
        </authorList>
    </citation>
    <scope>NUCLEOTIDE SEQUENCE [LARGE SCALE GENOMIC DNA]</scope>
    <source>
        <strain evidence="3 4">CMB17</strain>
    </source>
</reference>
<dbReference type="InterPro" id="IPR006531">
    <property type="entry name" value="Gp5/Vgr_OB"/>
</dbReference>
<evidence type="ECO:0000313" key="4">
    <source>
        <dbReference type="Proteomes" id="UP000292859"/>
    </source>
</evidence>
<dbReference type="InterPro" id="IPR037026">
    <property type="entry name" value="Vgr_OB-fold_dom_sf"/>
</dbReference>
<feature type="compositionally biased region" description="Basic residues" evidence="1">
    <location>
        <begin position="87"/>
        <end position="105"/>
    </location>
</feature>
<dbReference type="InterPro" id="IPR044033">
    <property type="entry name" value="GpV-like_apex"/>
</dbReference>
<sequence>MAASTRSGPTTARSPPARIWACRARTAARSRRWWSMAWKGCCNEPAPRPAGHAARPGRRRGAGLAARSGDLQGRGRPDRAGRGQAPGHRRARRPGVAVRHARRAGPGRSPPPLPGRPGGLCRDQGCPGPGPQHRRRHDHPGPADPPAGSGDRRRGRGRGVRPDRAFAGHDRRPEGRHRALGRHLAAACRAGGPSRTRADHPAAVCRLGAPDRRRARGRLCPGRGQPMSWSAAENDRRAANILMIGTVSAVNAGAARARVDFGDLQSPDLPVGQLRAGALSFWWLPQVGEQVLVGCPGGDIGQGVILCGIFAGNAPSSDAGVPLIALAGGVMRVEGSIEVTGDVTASGISLVGHVHGGVQGGPDNTGKPK</sequence>
<organism evidence="3 4">
    <name type="scientific">Paracoccus sediminis</name>
    <dbReference type="NCBI Taxonomy" id="1214787"/>
    <lineage>
        <taxon>Bacteria</taxon>
        <taxon>Pseudomonadati</taxon>
        <taxon>Pseudomonadota</taxon>
        <taxon>Alphaproteobacteria</taxon>
        <taxon>Rhodobacterales</taxon>
        <taxon>Paracoccaceae</taxon>
        <taxon>Paracoccus</taxon>
    </lineage>
</organism>
<name>A0ABY1YQK1_9RHOB</name>
<evidence type="ECO:0000313" key="3">
    <source>
        <dbReference type="EMBL" id="TBN53241.1"/>
    </source>
</evidence>
<accession>A0ABY1YQK1</accession>
<proteinExistence type="predicted"/>
<feature type="domain" description="Gp5/Type VI secretion system Vgr protein OB-fold" evidence="2">
    <location>
        <begin position="244"/>
        <end position="310"/>
    </location>
</feature>
<dbReference type="Proteomes" id="UP000292859">
    <property type="component" value="Unassembled WGS sequence"/>
</dbReference>
<feature type="compositionally biased region" description="Basic and acidic residues" evidence="1">
    <location>
        <begin position="160"/>
        <end position="177"/>
    </location>
</feature>
<evidence type="ECO:0000259" key="2">
    <source>
        <dbReference type="Pfam" id="PF04717"/>
    </source>
</evidence>
<dbReference type="InterPro" id="IPR013046">
    <property type="entry name" value="GpV/Gp45"/>
</dbReference>
<dbReference type="NCBIfam" id="TIGR01644">
    <property type="entry name" value="phage_P2_V"/>
    <property type="match status" value="1"/>
</dbReference>
<dbReference type="Gene3D" id="2.40.50.230">
    <property type="entry name" value="Gp5 N-terminal domain"/>
    <property type="match status" value="1"/>
</dbReference>
<feature type="region of interest" description="Disordered" evidence="1">
    <location>
        <begin position="44"/>
        <end position="178"/>
    </location>
</feature>
<evidence type="ECO:0000256" key="1">
    <source>
        <dbReference type="SAM" id="MobiDB-lite"/>
    </source>
</evidence>
<dbReference type="Pfam" id="PF18946">
    <property type="entry name" value="Apex"/>
    <property type="match status" value="1"/>
</dbReference>
<protein>
    <submittedName>
        <fullName evidence="3">Phage baseplate assembly protein V</fullName>
    </submittedName>
</protein>
<gene>
    <name evidence="3" type="ORF">EYF88_02775</name>
</gene>